<dbReference type="OMA" id="PQLVWQD"/>
<proteinExistence type="inferred from homology"/>
<dbReference type="InterPro" id="IPR057780">
    <property type="entry name" value="Beta-prop_Vps41"/>
</dbReference>
<dbReference type="InterPro" id="IPR016902">
    <property type="entry name" value="Vps41"/>
</dbReference>
<dbReference type="InterPro" id="IPR000547">
    <property type="entry name" value="Clathrin_H-chain/VPS_repeat"/>
</dbReference>
<dbReference type="SUPFAM" id="SSF50978">
    <property type="entry name" value="WD40 repeat-like"/>
    <property type="match status" value="1"/>
</dbReference>
<dbReference type="InterPro" id="IPR036322">
    <property type="entry name" value="WD40_repeat_dom_sf"/>
</dbReference>
<dbReference type="PROSITE" id="PS50236">
    <property type="entry name" value="CHCR"/>
    <property type="match status" value="1"/>
</dbReference>
<dbReference type="PANTHER" id="PTHR12616:SF1">
    <property type="entry name" value="VACUOLAR PROTEIN SORTING-ASSOCIATED PROTEIN 41 HOMOLOG"/>
    <property type="match status" value="1"/>
</dbReference>
<dbReference type="EMBL" id="CR382135">
    <property type="protein sequence ID" value="CAG85836.2"/>
    <property type="molecule type" value="Genomic_DNA"/>
</dbReference>
<name>Q6BVH3_DEBHA</name>
<dbReference type="RefSeq" id="XP_457796.2">
    <property type="nucleotide sequence ID" value="XM_457796.1"/>
</dbReference>
<feature type="repeat" description="CHCR" evidence="5">
    <location>
        <begin position="728"/>
        <end position="871"/>
    </location>
</feature>
<keyword evidence="2 4" id="KW-0813">Transport</keyword>
<dbReference type="PANTHER" id="PTHR12616">
    <property type="entry name" value="VACUOLAR PROTEIN SORTING VPS41"/>
    <property type="match status" value="1"/>
</dbReference>
<dbReference type="STRING" id="284592.Q6BVH3"/>
<feature type="compositionally biased region" description="Basic and acidic residues" evidence="6">
    <location>
        <begin position="1"/>
        <end position="44"/>
    </location>
</feature>
<feature type="region of interest" description="Disordered" evidence="6">
    <location>
        <begin position="1"/>
        <end position="113"/>
    </location>
</feature>
<dbReference type="HOGENOM" id="CLU_001285_2_1_1"/>
<dbReference type="Pfam" id="PF23411">
    <property type="entry name" value="Beta-prop_Vps41"/>
    <property type="match status" value="1"/>
</dbReference>
<dbReference type="KEGG" id="dha:DEHA2C02684g"/>
<dbReference type="Gene3D" id="1.25.40.10">
    <property type="entry name" value="Tetratricopeptide repeat domain"/>
    <property type="match status" value="1"/>
</dbReference>
<dbReference type="GO" id="GO:0099022">
    <property type="term" value="P:vesicle tethering"/>
    <property type="evidence" value="ECO:0007669"/>
    <property type="project" value="EnsemblFungi"/>
</dbReference>
<sequence length="1019" mass="117333">MSEEETVHSDDPIEKDCFEKENINGKKDDVSKDNKETVVKDKQDISTNDTTEISQNDKDGTQGNGESQHGTNKDEIMEENRVHGDKGEEEEQETDGEETDGEETDGDEEEEEPPKLIYQRLNGLPQNFFNRDPISACNFYETVFIFATHSGIIHITKPDFTTIRTFKAHRASILSIYTDGHYFATGSMDGTVVIGSVSDEKDIIAYDFKRPIHAVVLDANYAKSRSFVSGGMSGKVLFSSKNWLGQRTDLVLDENNGPIVCIQQMDDLLLWMNDIGIVIYQISRKQKILTIDKSKDSPRSDIYWPRVHFPETDRILIAWANRIWSLRVSIGKSNDVSEPSSSSKSRILPSTASISFRTIQEKKVEIEHIFKVDDFVSGIASFKDDLIMILTYVPPERDEITKHLIFNNPDLKLINSTTGQVEFEEEIGLKNIENLGLNDFSLGSHIDSNRTRYFIMSAKDGVIAQELQLHDRLDWFLEKEKYLEAWEISKHLSLSHTKKLNLGILHVDNLIKLGEWKDAANFLSSLLYLDVNEMPDGDTKSTIYTSLSQNSNNEDHDSLVREIITQWQSWANIFIKSNHIDLLTDVIPKSPKLNIKATIYNQILQYWIHHIDSDNTFFRLIDKWPIDLYDAKNIESFIEEILEKDSSPKLRKCLANLYVKSFDFKKAVPHLVSLKDPNIIQFLSSNHLLDTFSDDIPKYISLRFEGKELETLPIDKLENRLDDIINILVENRHEVPSEQIMIMMSKNHLDFINYFYLERLTAIDPFLTKQFSNEQVELYSRYDSGKLLPFLSKSSTYDIDRAIRLCESNDFTEELVYLLGKIGENKRALTLIMNKLDDPEKAIKFAKHQNDKEVWHMLLNYSMKKPAFIKTLIECADDQSNSFYDPVSIIRGMPDDVEIEGLKNSVAKISNNNDLNLLLNQLILGILYNQSEDVSNYFRSDKLRGLEIDVSSKSVMQLISRFETILVMSMGETKHIDLVSEADFFKDNNRKVSNIKSYTDLDEKLKHIAYFKRYLSQHD</sequence>
<feature type="domain" description="Vps41 beta-propeller" evidence="7">
    <location>
        <begin position="116"/>
        <end position="466"/>
    </location>
</feature>
<keyword evidence="3 4" id="KW-0653">Protein transport</keyword>
<feature type="compositionally biased region" description="Acidic residues" evidence="6">
    <location>
        <begin position="87"/>
        <end position="112"/>
    </location>
</feature>
<evidence type="ECO:0000256" key="3">
    <source>
        <dbReference type="ARBA" id="ARBA00022927"/>
    </source>
</evidence>
<dbReference type="InterPro" id="IPR045111">
    <property type="entry name" value="Vps41/Vps8"/>
</dbReference>
<dbReference type="GO" id="GO:0035542">
    <property type="term" value="P:regulation of SNARE complex assembly"/>
    <property type="evidence" value="ECO:0007669"/>
    <property type="project" value="EnsemblFungi"/>
</dbReference>
<dbReference type="AlphaFoldDB" id="Q6BVH3"/>
<feature type="compositionally biased region" description="Basic and acidic residues" evidence="6">
    <location>
        <begin position="71"/>
        <end position="86"/>
    </location>
</feature>
<dbReference type="FunCoup" id="Q6BVH3">
    <property type="interactions" value="733"/>
</dbReference>
<evidence type="ECO:0000256" key="5">
    <source>
        <dbReference type="PROSITE-ProRule" id="PRU01006"/>
    </source>
</evidence>
<keyword evidence="9" id="KW-1185">Reference proteome</keyword>
<feature type="compositionally biased region" description="Polar residues" evidence="6">
    <location>
        <begin position="45"/>
        <end position="54"/>
    </location>
</feature>
<dbReference type="SMART" id="SM00299">
    <property type="entry name" value="CLH"/>
    <property type="match status" value="1"/>
</dbReference>
<dbReference type="GO" id="GO:0000329">
    <property type="term" value="C:fungal-type vacuole membrane"/>
    <property type="evidence" value="ECO:0007669"/>
    <property type="project" value="UniProtKB-UniRule"/>
</dbReference>
<organism evidence="8 9">
    <name type="scientific">Debaryomyces hansenii (strain ATCC 36239 / CBS 767 / BCRC 21394 / JCM 1990 / NBRC 0083 / IGC 2968)</name>
    <name type="common">Yeast</name>
    <name type="synonym">Torulaspora hansenii</name>
    <dbReference type="NCBI Taxonomy" id="284592"/>
    <lineage>
        <taxon>Eukaryota</taxon>
        <taxon>Fungi</taxon>
        <taxon>Dikarya</taxon>
        <taxon>Ascomycota</taxon>
        <taxon>Saccharomycotina</taxon>
        <taxon>Pichiomycetes</taxon>
        <taxon>Debaryomycetaceae</taxon>
        <taxon>Debaryomyces</taxon>
    </lineage>
</organism>
<comment type="similarity">
    <text evidence="1 4">Belongs to the VPS41 family.</text>
</comment>
<dbReference type="GO" id="GO:0005770">
    <property type="term" value="C:late endosome"/>
    <property type="evidence" value="ECO:0007669"/>
    <property type="project" value="UniProtKB-UniRule"/>
</dbReference>
<dbReference type="GO" id="GO:0035091">
    <property type="term" value="F:phosphatidylinositol binding"/>
    <property type="evidence" value="ECO:0007669"/>
    <property type="project" value="EnsemblFungi"/>
</dbReference>
<dbReference type="GO" id="GO:0032258">
    <property type="term" value="P:cytoplasm to vacuole targeting by the Cvt pathway"/>
    <property type="evidence" value="ECO:0007669"/>
    <property type="project" value="EnsemblFungi"/>
</dbReference>
<reference evidence="8 9" key="1">
    <citation type="journal article" date="2004" name="Nature">
        <title>Genome evolution in yeasts.</title>
        <authorList>
            <consortium name="Genolevures"/>
            <person name="Dujon B."/>
            <person name="Sherman D."/>
            <person name="Fischer G."/>
            <person name="Durrens P."/>
            <person name="Casaregola S."/>
            <person name="Lafontaine I."/>
            <person name="de Montigny J."/>
            <person name="Marck C."/>
            <person name="Neuveglise C."/>
            <person name="Talla E."/>
            <person name="Goffard N."/>
            <person name="Frangeul L."/>
            <person name="Aigle M."/>
            <person name="Anthouard V."/>
            <person name="Babour A."/>
            <person name="Barbe V."/>
            <person name="Barnay S."/>
            <person name="Blanchin S."/>
            <person name="Beckerich J.M."/>
            <person name="Beyne E."/>
            <person name="Bleykasten C."/>
            <person name="Boisrame A."/>
            <person name="Boyer J."/>
            <person name="Cattolico L."/>
            <person name="Confanioleri F."/>
            <person name="de Daruvar A."/>
            <person name="Despons L."/>
            <person name="Fabre E."/>
            <person name="Fairhead C."/>
            <person name="Ferry-Dumazet H."/>
            <person name="Groppi A."/>
            <person name="Hantraye F."/>
            <person name="Hennequin C."/>
            <person name="Jauniaux N."/>
            <person name="Joyet P."/>
            <person name="Kachouri R."/>
            <person name="Kerrest A."/>
            <person name="Koszul R."/>
            <person name="Lemaire M."/>
            <person name="Lesur I."/>
            <person name="Ma L."/>
            <person name="Muller H."/>
            <person name="Nicaud J.M."/>
            <person name="Nikolski M."/>
            <person name="Oztas S."/>
            <person name="Ozier-Kalogeropoulos O."/>
            <person name="Pellenz S."/>
            <person name="Potier S."/>
            <person name="Richard G.F."/>
            <person name="Straub M.L."/>
            <person name="Suleau A."/>
            <person name="Swennene D."/>
            <person name="Tekaia F."/>
            <person name="Wesolowski-Louvel M."/>
            <person name="Westhof E."/>
            <person name="Wirth B."/>
            <person name="Zeniou-Meyer M."/>
            <person name="Zivanovic I."/>
            <person name="Bolotin-Fukuhara M."/>
            <person name="Thierry A."/>
            <person name="Bouchier C."/>
            <person name="Caudron B."/>
            <person name="Scarpelli C."/>
            <person name="Gaillardin C."/>
            <person name="Weissenbach J."/>
            <person name="Wincker P."/>
            <person name="Souciet J.L."/>
        </authorList>
    </citation>
    <scope>NUCLEOTIDE SEQUENCE [LARGE SCALE GENOMIC DNA]</scope>
    <source>
        <strain evidence="9">ATCC 36239 / CBS 767 / BCRC 21394 / JCM 1990 / NBRC 0083 / IGC 2968</strain>
    </source>
</reference>
<protein>
    <recommendedName>
        <fullName evidence="4">Vacuolar protein sorting-associated protein 41</fullName>
    </recommendedName>
</protein>
<dbReference type="Pfam" id="PF23556">
    <property type="entry name" value="TPR_Vps41"/>
    <property type="match status" value="1"/>
</dbReference>
<dbReference type="GeneID" id="2900854"/>
<dbReference type="GO" id="GO:0031267">
    <property type="term" value="F:small GTPase binding"/>
    <property type="evidence" value="ECO:0007669"/>
    <property type="project" value="EnsemblFungi"/>
</dbReference>
<comment type="function">
    <text evidence="4">Required for vacuolar assembly and vacuolar traffic.</text>
</comment>
<evidence type="ECO:0000256" key="4">
    <source>
        <dbReference type="PIRNR" id="PIRNR028921"/>
    </source>
</evidence>
<dbReference type="Gene3D" id="2.130.10.10">
    <property type="entry name" value="YVTN repeat-like/Quinoprotein amine dehydrogenase"/>
    <property type="match status" value="1"/>
</dbReference>
<keyword evidence="4" id="KW-0926">Vacuole</keyword>
<accession>Q6BVH3</accession>
<dbReference type="PIRSF" id="PIRSF028921">
    <property type="entry name" value="VPS41"/>
    <property type="match status" value="1"/>
</dbReference>
<dbReference type="eggNOG" id="KOG2066">
    <property type="taxonomic scope" value="Eukaryota"/>
</dbReference>
<dbReference type="GO" id="GO:0042144">
    <property type="term" value="P:vacuole fusion, non-autophagic"/>
    <property type="evidence" value="ECO:0007669"/>
    <property type="project" value="EnsemblFungi"/>
</dbReference>
<evidence type="ECO:0000313" key="9">
    <source>
        <dbReference type="Proteomes" id="UP000000599"/>
    </source>
</evidence>
<evidence type="ECO:0000259" key="7">
    <source>
        <dbReference type="Pfam" id="PF23411"/>
    </source>
</evidence>
<dbReference type="VEuPathDB" id="FungiDB:DEHA2C02684g"/>
<dbReference type="Proteomes" id="UP000000599">
    <property type="component" value="Chromosome C"/>
</dbReference>
<dbReference type="FunFam" id="2.130.10.10:FF:000933">
    <property type="entry name" value="Vacuolar protein sorting-associated protein 41"/>
    <property type="match status" value="1"/>
</dbReference>
<dbReference type="GO" id="GO:0009267">
    <property type="term" value="P:cellular response to starvation"/>
    <property type="evidence" value="ECO:0007669"/>
    <property type="project" value="TreeGrafter"/>
</dbReference>
<dbReference type="InterPro" id="IPR015943">
    <property type="entry name" value="WD40/YVTN_repeat-like_dom_sf"/>
</dbReference>
<comment type="subcellular location">
    <subcellularLocation>
        <location evidence="4">Vacuole</location>
    </subcellularLocation>
</comment>
<dbReference type="InParanoid" id="Q6BVH3"/>
<gene>
    <name evidence="8" type="ordered locus">DEHA2C02684g</name>
</gene>
<dbReference type="InterPro" id="IPR011990">
    <property type="entry name" value="TPR-like_helical_dom_sf"/>
</dbReference>
<evidence type="ECO:0000256" key="2">
    <source>
        <dbReference type="ARBA" id="ARBA00022448"/>
    </source>
</evidence>
<dbReference type="GO" id="GO:0030897">
    <property type="term" value="C:HOPS complex"/>
    <property type="evidence" value="ECO:0007669"/>
    <property type="project" value="UniProtKB-UniRule"/>
</dbReference>
<dbReference type="GO" id="GO:0006624">
    <property type="term" value="P:vacuolar protein processing"/>
    <property type="evidence" value="ECO:0007669"/>
    <property type="project" value="EnsemblFungi"/>
</dbReference>
<dbReference type="InterPro" id="IPR016024">
    <property type="entry name" value="ARM-type_fold"/>
</dbReference>
<dbReference type="GO" id="GO:0034058">
    <property type="term" value="P:endosomal vesicle fusion"/>
    <property type="evidence" value="ECO:0007669"/>
    <property type="project" value="UniProtKB-UniRule"/>
</dbReference>
<evidence type="ECO:0000313" key="8">
    <source>
        <dbReference type="EMBL" id="CAG85836.2"/>
    </source>
</evidence>
<dbReference type="OrthoDB" id="244107at2759"/>
<dbReference type="SUPFAM" id="SSF48371">
    <property type="entry name" value="ARM repeat"/>
    <property type="match status" value="1"/>
</dbReference>
<evidence type="ECO:0000256" key="1">
    <source>
        <dbReference type="ARBA" id="ARBA00009582"/>
    </source>
</evidence>
<evidence type="ECO:0000256" key="6">
    <source>
        <dbReference type="SAM" id="MobiDB-lite"/>
    </source>
</evidence>
<dbReference type="GO" id="GO:0034727">
    <property type="term" value="P:piecemeal microautophagy of the nucleus"/>
    <property type="evidence" value="ECO:0007669"/>
    <property type="project" value="EnsemblFungi"/>
</dbReference>